<evidence type="ECO:0000313" key="1">
    <source>
        <dbReference type="EMBL" id="KAK7504514.1"/>
    </source>
</evidence>
<feature type="non-terminal residue" evidence="1">
    <location>
        <position position="1"/>
    </location>
</feature>
<sequence length="109" mass="12252">CSLLEQCYFFSWCSSLFTKLDRVRRNEFEPEPYDFNTDTTRAPDLLRAALLIITSRCRQGKGEVTAKGGNSVGVFVSIVTDVRGKEQDDISSLVSARSSVRRLSWLPGE</sequence>
<reference evidence="1 2" key="1">
    <citation type="journal article" date="2023" name="Sci. Data">
        <title>Genome assembly of the Korean intertidal mud-creeper Batillaria attramentaria.</title>
        <authorList>
            <person name="Patra A.K."/>
            <person name="Ho P.T."/>
            <person name="Jun S."/>
            <person name="Lee S.J."/>
            <person name="Kim Y."/>
            <person name="Won Y.J."/>
        </authorList>
    </citation>
    <scope>NUCLEOTIDE SEQUENCE [LARGE SCALE GENOMIC DNA]</scope>
    <source>
        <strain evidence="1">Wonlab-2016</strain>
    </source>
</reference>
<organism evidence="1 2">
    <name type="scientific">Batillaria attramentaria</name>
    <dbReference type="NCBI Taxonomy" id="370345"/>
    <lineage>
        <taxon>Eukaryota</taxon>
        <taxon>Metazoa</taxon>
        <taxon>Spiralia</taxon>
        <taxon>Lophotrochozoa</taxon>
        <taxon>Mollusca</taxon>
        <taxon>Gastropoda</taxon>
        <taxon>Caenogastropoda</taxon>
        <taxon>Sorbeoconcha</taxon>
        <taxon>Cerithioidea</taxon>
        <taxon>Batillariidae</taxon>
        <taxon>Batillaria</taxon>
    </lineage>
</organism>
<gene>
    <name evidence="1" type="ORF">BaRGS_00004380</name>
</gene>
<dbReference type="Proteomes" id="UP001519460">
    <property type="component" value="Unassembled WGS sequence"/>
</dbReference>
<dbReference type="AlphaFoldDB" id="A0ABD0LXV8"/>
<keyword evidence="2" id="KW-1185">Reference proteome</keyword>
<feature type="non-terminal residue" evidence="1">
    <location>
        <position position="109"/>
    </location>
</feature>
<accession>A0ABD0LXV8</accession>
<protein>
    <submittedName>
        <fullName evidence="1">Uncharacterized protein</fullName>
    </submittedName>
</protein>
<proteinExistence type="predicted"/>
<name>A0ABD0LXV8_9CAEN</name>
<evidence type="ECO:0000313" key="2">
    <source>
        <dbReference type="Proteomes" id="UP001519460"/>
    </source>
</evidence>
<dbReference type="EMBL" id="JACVVK020000015">
    <property type="protein sequence ID" value="KAK7504514.1"/>
    <property type="molecule type" value="Genomic_DNA"/>
</dbReference>
<comment type="caution">
    <text evidence="1">The sequence shown here is derived from an EMBL/GenBank/DDBJ whole genome shotgun (WGS) entry which is preliminary data.</text>
</comment>